<evidence type="ECO:0000259" key="1">
    <source>
        <dbReference type="SMART" id="SM00421"/>
    </source>
</evidence>
<dbReference type="SUPFAM" id="SSF46894">
    <property type="entry name" value="C-terminal effector domain of the bipartite response regulators"/>
    <property type="match status" value="1"/>
</dbReference>
<sequence>MASVDFDRLNAISSRLGEAVIDPGLWPSLMVEICRAANTTGAALLQSDMRTPDIPMTGSAQEIFQSYFKNNLHINDVRAVRGTPLLLAGSPVVTDQDIFKSEREMLLDPLYADLDNYGFRWWAAVGFMSGSALWGLSLQRTKQEGQFEAPELAALSQLSRRLSETATLSKAVGRLVLSGMTNALHLVRQPALALDRRGFVIDVNSSADKVFDEEIRIRNRRLFVLDQSAKAALTNLISQLRNTPDTAAIEAAPIVVRRKAKQPVVIRILPVDGAARSPFLGARAILILDDLSIRQRVEKNVVLSAFGLTPTEAQLAIRIAGGLSLDQVAEELNMSRETSRNHLKAIFAKTGTHRQGELVALLSRL</sequence>
<reference evidence="2 3" key="1">
    <citation type="submission" date="2016-11" db="EMBL/GenBank/DDBJ databases">
        <authorList>
            <person name="Jaros S."/>
            <person name="Januszkiewicz K."/>
            <person name="Wedrychowicz H."/>
        </authorList>
    </citation>
    <scope>NUCLEOTIDE SEQUENCE [LARGE SCALE GENOMIC DNA]</scope>
    <source>
        <strain evidence="2 3">GAS499</strain>
    </source>
</reference>
<dbReference type="Proteomes" id="UP000189935">
    <property type="component" value="Chromosome I"/>
</dbReference>
<dbReference type="GO" id="GO:0006355">
    <property type="term" value="P:regulation of DNA-templated transcription"/>
    <property type="evidence" value="ECO:0007669"/>
    <property type="project" value="InterPro"/>
</dbReference>
<gene>
    <name evidence="2" type="ORF">SAMN05444159_3038</name>
</gene>
<dbReference type="SMART" id="SM00421">
    <property type="entry name" value="HTH_LUXR"/>
    <property type="match status" value="1"/>
</dbReference>
<evidence type="ECO:0000313" key="2">
    <source>
        <dbReference type="EMBL" id="SHK34383.1"/>
    </source>
</evidence>
<dbReference type="PRINTS" id="PR00038">
    <property type="entry name" value="HTHLUXR"/>
</dbReference>
<dbReference type="OrthoDB" id="7444822at2"/>
<dbReference type="GO" id="GO:0003677">
    <property type="term" value="F:DNA binding"/>
    <property type="evidence" value="ECO:0007669"/>
    <property type="project" value="UniProtKB-KW"/>
</dbReference>
<dbReference type="AlphaFoldDB" id="A0A1M6RPL4"/>
<name>A0A1M6RPL4_9BRAD</name>
<dbReference type="Pfam" id="PF00196">
    <property type="entry name" value="GerE"/>
    <property type="match status" value="1"/>
</dbReference>
<protein>
    <submittedName>
        <fullName evidence="2">DNA-binding transcriptional regulator, CsgD family</fullName>
    </submittedName>
</protein>
<dbReference type="InterPro" id="IPR016032">
    <property type="entry name" value="Sig_transdc_resp-reg_C-effctor"/>
</dbReference>
<dbReference type="Gene3D" id="1.10.10.10">
    <property type="entry name" value="Winged helix-like DNA-binding domain superfamily/Winged helix DNA-binding domain"/>
    <property type="match status" value="1"/>
</dbReference>
<evidence type="ECO:0000313" key="3">
    <source>
        <dbReference type="Proteomes" id="UP000189935"/>
    </source>
</evidence>
<organism evidence="2 3">
    <name type="scientific">Bradyrhizobium lablabi</name>
    <dbReference type="NCBI Taxonomy" id="722472"/>
    <lineage>
        <taxon>Bacteria</taxon>
        <taxon>Pseudomonadati</taxon>
        <taxon>Pseudomonadota</taxon>
        <taxon>Alphaproteobacteria</taxon>
        <taxon>Hyphomicrobiales</taxon>
        <taxon>Nitrobacteraceae</taxon>
        <taxon>Bradyrhizobium</taxon>
    </lineage>
</organism>
<keyword evidence="2" id="KW-0238">DNA-binding</keyword>
<dbReference type="InterPro" id="IPR036388">
    <property type="entry name" value="WH-like_DNA-bd_sf"/>
</dbReference>
<dbReference type="EMBL" id="LT670844">
    <property type="protein sequence ID" value="SHK34383.1"/>
    <property type="molecule type" value="Genomic_DNA"/>
</dbReference>
<accession>A0A1M6RPL4</accession>
<feature type="domain" description="HTH luxR-type" evidence="1">
    <location>
        <begin position="305"/>
        <end position="362"/>
    </location>
</feature>
<proteinExistence type="predicted"/>
<dbReference type="InterPro" id="IPR000792">
    <property type="entry name" value="Tscrpt_reg_LuxR_C"/>
</dbReference>
<dbReference type="RefSeq" id="WP_079539034.1">
    <property type="nucleotide sequence ID" value="NZ_LT670844.1"/>
</dbReference>